<evidence type="ECO:0000256" key="2">
    <source>
        <dbReference type="ARBA" id="ARBA00008711"/>
    </source>
</evidence>
<protein>
    <recommendedName>
        <fullName evidence="3">methylated-DNA--[protein]-cysteine S-methyltransferase</fullName>
        <ecNumber evidence="3">2.1.1.63</ecNumber>
    </recommendedName>
</protein>
<dbReference type="InterPro" id="IPR036631">
    <property type="entry name" value="MGMT_N_sf"/>
</dbReference>
<dbReference type="PANTHER" id="PTHR10815">
    <property type="entry name" value="METHYLATED-DNA--PROTEIN-CYSTEINE METHYLTRANSFERASE"/>
    <property type="match status" value="1"/>
</dbReference>
<gene>
    <name evidence="11" type="ORF">HMPREF9708_00317</name>
</gene>
<dbReference type="HOGENOM" id="CLU_000445_52_2_9"/>
<dbReference type="NCBIfam" id="TIGR00589">
    <property type="entry name" value="ogt"/>
    <property type="match status" value="1"/>
</dbReference>
<dbReference type="GO" id="GO:0006281">
    <property type="term" value="P:DNA repair"/>
    <property type="evidence" value="ECO:0007669"/>
    <property type="project" value="UniProtKB-KW"/>
</dbReference>
<dbReference type="Pfam" id="PF01035">
    <property type="entry name" value="DNA_binding_1"/>
    <property type="match status" value="1"/>
</dbReference>
<keyword evidence="7" id="KW-0234">DNA repair</keyword>
<evidence type="ECO:0000259" key="9">
    <source>
        <dbReference type="Pfam" id="PF01035"/>
    </source>
</evidence>
<keyword evidence="4 11" id="KW-0489">Methyltransferase</keyword>
<comment type="catalytic activity">
    <reaction evidence="8">
        <text>a 6-O-methyl-2'-deoxyguanosine in DNA + L-cysteinyl-[protein] = S-methyl-L-cysteinyl-[protein] + a 2'-deoxyguanosine in DNA</text>
        <dbReference type="Rhea" id="RHEA:24000"/>
        <dbReference type="Rhea" id="RHEA-COMP:10131"/>
        <dbReference type="Rhea" id="RHEA-COMP:10132"/>
        <dbReference type="Rhea" id="RHEA-COMP:11367"/>
        <dbReference type="Rhea" id="RHEA-COMP:11368"/>
        <dbReference type="ChEBI" id="CHEBI:29950"/>
        <dbReference type="ChEBI" id="CHEBI:82612"/>
        <dbReference type="ChEBI" id="CHEBI:85445"/>
        <dbReference type="ChEBI" id="CHEBI:85448"/>
        <dbReference type="EC" id="2.1.1.63"/>
    </reaction>
</comment>
<dbReference type="eggNOG" id="COG0350">
    <property type="taxonomic scope" value="Bacteria"/>
</dbReference>
<evidence type="ECO:0000256" key="7">
    <source>
        <dbReference type="ARBA" id="ARBA00023204"/>
    </source>
</evidence>
<dbReference type="GO" id="GO:0032259">
    <property type="term" value="P:methylation"/>
    <property type="evidence" value="ECO:0007669"/>
    <property type="project" value="UniProtKB-KW"/>
</dbReference>
<keyword evidence="5 11" id="KW-0808">Transferase</keyword>
<dbReference type="FunFam" id="1.10.10.10:FF:000214">
    <property type="entry name" value="Methylated-DNA--protein-cysteine methyltransferase"/>
    <property type="match status" value="1"/>
</dbReference>
<evidence type="ECO:0000259" key="10">
    <source>
        <dbReference type="Pfam" id="PF02870"/>
    </source>
</evidence>
<dbReference type="STRING" id="883113.HMPREF9708_00317"/>
<comment type="caution">
    <text evidence="11">The sequence shown here is derived from an EMBL/GenBank/DDBJ whole genome shotgun (WGS) entry which is preliminary data.</text>
</comment>
<dbReference type="InterPro" id="IPR001497">
    <property type="entry name" value="MethylDNA_cys_MeTrfase_AS"/>
</dbReference>
<feature type="domain" description="Methylguanine DNA methyltransferase ribonuclease-like" evidence="10">
    <location>
        <begin position="15"/>
        <end position="82"/>
    </location>
</feature>
<name>H3NHH8_9LACT</name>
<dbReference type="EC" id="2.1.1.63" evidence="3"/>
<dbReference type="Gene3D" id="3.30.160.70">
    <property type="entry name" value="Methylated DNA-protein cysteine methyltransferase domain"/>
    <property type="match status" value="1"/>
</dbReference>
<dbReference type="Proteomes" id="UP000006190">
    <property type="component" value="Unassembled WGS sequence"/>
</dbReference>
<evidence type="ECO:0000256" key="5">
    <source>
        <dbReference type="ARBA" id="ARBA00022679"/>
    </source>
</evidence>
<proteinExistence type="inferred from homology"/>
<sequence>MKGGLRVNRFNDFLSPIGRLTMIINQDDELVRLSFDATRKYSQQAVCSGVYWKDLAPFEEVIAWLSAYFDGQAPKATDLELNPQGASDFRLLTWQALLNVPYGHVTTYQQLADEVAKMQGRPSQSAQAIGNALRSNPLPIIIPCHRVITSDHRLGGYHGGQDRKAWLLRHEGVDVDSLL</sequence>
<comment type="similarity">
    <text evidence="2">Belongs to the MGMT family.</text>
</comment>
<dbReference type="SUPFAM" id="SSF53155">
    <property type="entry name" value="Methylated DNA-protein cysteine methyltransferase domain"/>
    <property type="match status" value="1"/>
</dbReference>
<reference evidence="11 12" key="1">
    <citation type="submission" date="2012-01" db="EMBL/GenBank/DDBJ databases">
        <title>The Genome Sequence of Facklamia languida CCUG 37842.</title>
        <authorList>
            <consortium name="The Broad Institute Genome Sequencing Platform"/>
            <person name="Earl A."/>
            <person name="Ward D."/>
            <person name="Feldgarden M."/>
            <person name="Gevers D."/>
            <person name="Huys G."/>
            <person name="Young S.K."/>
            <person name="Zeng Q."/>
            <person name="Gargeya S."/>
            <person name="Fitzgerald M."/>
            <person name="Haas B."/>
            <person name="Abouelleil A."/>
            <person name="Alvarado L."/>
            <person name="Arachchi H.M."/>
            <person name="Berlin A."/>
            <person name="Chapman S.B."/>
            <person name="Gearin G."/>
            <person name="Goldberg J."/>
            <person name="Griggs A."/>
            <person name="Gujja S."/>
            <person name="Hansen M."/>
            <person name="Heiman D."/>
            <person name="Howarth C."/>
            <person name="Larimer J."/>
            <person name="Lui A."/>
            <person name="MacDonald P.J.P."/>
            <person name="McCowen C."/>
            <person name="Montmayeur A."/>
            <person name="Murphy C."/>
            <person name="Neiman D."/>
            <person name="Pearson M."/>
            <person name="Priest M."/>
            <person name="Roberts A."/>
            <person name="Saif S."/>
            <person name="Shea T."/>
            <person name="Sisk P."/>
            <person name="Stolte C."/>
            <person name="Sykes S."/>
            <person name="Wortman J."/>
            <person name="Nusbaum C."/>
            <person name="Birren B."/>
        </authorList>
    </citation>
    <scope>NUCLEOTIDE SEQUENCE [LARGE SCALE GENOMIC DNA]</scope>
    <source>
        <strain evidence="11 12">CCUG 37842</strain>
    </source>
</reference>
<dbReference type="PANTHER" id="PTHR10815:SF13">
    <property type="entry name" value="METHYLATED-DNA--PROTEIN-CYSTEINE METHYLTRANSFERASE"/>
    <property type="match status" value="1"/>
</dbReference>
<evidence type="ECO:0000256" key="4">
    <source>
        <dbReference type="ARBA" id="ARBA00022603"/>
    </source>
</evidence>
<dbReference type="Pfam" id="PF02870">
    <property type="entry name" value="Methyltransf_1N"/>
    <property type="match status" value="1"/>
</dbReference>
<dbReference type="AlphaFoldDB" id="H3NHH8"/>
<accession>H3NHH8</accession>
<evidence type="ECO:0000313" key="11">
    <source>
        <dbReference type="EMBL" id="EHR38233.1"/>
    </source>
</evidence>
<dbReference type="Gene3D" id="1.10.10.10">
    <property type="entry name" value="Winged helix-like DNA-binding domain superfamily/Winged helix DNA-binding domain"/>
    <property type="match status" value="1"/>
</dbReference>
<evidence type="ECO:0000313" key="12">
    <source>
        <dbReference type="Proteomes" id="UP000006190"/>
    </source>
</evidence>
<dbReference type="PROSITE" id="PS00374">
    <property type="entry name" value="MGMT"/>
    <property type="match status" value="1"/>
</dbReference>
<organism evidence="11 12">
    <name type="scientific">Facklamia languida CCUG 37842</name>
    <dbReference type="NCBI Taxonomy" id="883113"/>
    <lineage>
        <taxon>Bacteria</taxon>
        <taxon>Bacillati</taxon>
        <taxon>Bacillota</taxon>
        <taxon>Bacilli</taxon>
        <taxon>Lactobacillales</taxon>
        <taxon>Aerococcaceae</taxon>
        <taxon>Facklamia</taxon>
    </lineage>
</organism>
<dbReference type="InterPro" id="IPR036217">
    <property type="entry name" value="MethylDNA_cys_MeTrfase_DNAb"/>
</dbReference>
<comment type="catalytic activity">
    <reaction evidence="1">
        <text>a 4-O-methyl-thymidine in DNA + L-cysteinyl-[protein] = a thymidine in DNA + S-methyl-L-cysteinyl-[protein]</text>
        <dbReference type="Rhea" id="RHEA:53428"/>
        <dbReference type="Rhea" id="RHEA-COMP:10131"/>
        <dbReference type="Rhea" id="RHEA-COMP:10132"/>
        <dbReference type="Rhea" id="RHEA-COMP:13555"/>
        <dbReference type="Rhea" id="RHEA-COMP:13556"/>
        <dbReference type="ChEBI" id="CHEBI:29950"/>
        <dbReference type="ChEBI" id="CHEBI:82612"/>
        <dbReference type="ChEBI" id="CHEBI:137386"/>
        <dbReference type="ChEBI" id="CHEBI:137387"/>
        <dbReference type="EC" id="2.1.1.63"/>
    </reaction>
</comment>
<dbReference type="CDD" id="cd06445">
    <property type="entry name" value="ATase"/>
    <property type="match status" value="1"/>
</dbReference>
<evidence type="ECO:0000256" key="3">
    <source>
        <dbReference type="ARBA" id="ARBA00011918"/>
    </source>
</evidence>
<keyword evidence="12" id="KW-1185">Reference proteome</keyword>
<dbReference type="SUPFAM" id="SSF46767">
    <property type="entry name" value="Methylated DNA-protein cysteine methyltransferase, C-terminal domain"/>
    <property type="match status" value="1"/>
</dbReference>
<dbReference type="InterPro" id="IPR036388">
    <property type="entry name" value="WH-like_DNA-bd_sf"/>
</dbReference>
<keyword evidence="6" id="KW-0227">DNA damage</keyword>
<dbReference type="InterPro" id="IPR014048">
    <property type="entry name" value="MethylDNA_cys_MeTrfase_DNA-bd"/>
</dbReference>
<evidence type="ECO:0000256" key="6">
    <source>
        <dbReference type="ARBA" id="ARBA00022763"/>
    </source>
</evidence>
<dbReference type="EMBL" id="AGEG01000002">
    <property type="protein sequence ID" value="EHR38233.1"/>
    <property type="molecule type" value="Genomic_DNA"/>
</dbReference>
<evidence type="ECO:0000256" key="8">
    <source>
        <dbReference type="ARBA" id="ARBA00049348"/>
    </source>
</evidence>
<feature type="domain" description="Methylated-DNA-[protein]-cysteine S-methyltransferase DNA binding" evidence="9">
    <location>
        <begin position="89"/>
        <end position="173"/>
    </location>
</feature>
<dbReference type="GO" id="GO:0003908">
    <property type="term" value="F:methylated-DNA-[protein]-cysteine S-methyltransferase activity"/>
    <property type="evidence" value="ECO:0007669"/>
    <property type="project" value="UniProtKB-EC"/>
</dbReference>
<dbReference type="InterPro" id="IPR008332">
    <property type="entry name" value="MethylG_MeTrfase_N"/>
</dbReference>
<evidence type="ECO:0000256" key="1">
    <source>
        <dbReference type="ARBA" id="ARBA00001286"/>
    </source>
</evidence>
<dbReference type="PATRIC" id="fig|883113.3.peg.321"/>